<dbReference type="EMBL" id="ANKQ01000001">
    <property type="protein sequence ID" value="ELP55871.1"/>
    <property type="molecule type" value="Genomic_DNA"/>
</dbReference>
<dbReference type="PATRIC" id="fig|1134457.3.peg.1784"/>
<name>L7EAF2_MICAE</name>
<protein>
    <submittedName>
        <fullName evidence="2">Uncharacterized protein</fullName>
    </submittedName>
</protein>
<organism evidence="2 3">
    <name type="scientific">Microcystis aeruginosa TAIHU98</name>
    <dbReference type="NCBI Taxonomy" id="1134457"/>
    <lineage>
        <taxon>Bacteria</taxon>
        <taxon>Bacillati</taxon>
        <taxon>Cyanobacteriota</taxon>
        <taxon>Cyanophyceae</taxon>
        <taxon>Oscillatoriophycideae</taxon>
        <taxon>Chroococcales</taxon>
        <taxon>Microcystaceae</taxon>
        <taxon>Microcystis</taxon>
    </lineage>
</organism>
<keyword evidence="1" id="KW-0175">Coiled coil</keyword>
<gene>
    <name evidence="2" type="ORF">O53_470</name>
</gene>
<dbReference type="RefSeq" id="WP_002732402.1">
    <property type="nucleotide sequence ID" value="NZ_ANKQ01000001.1"/>
</dbReference>
<evidence type="ECO:0000256" key="1">
    <source>
        <dbReference type="SAM" id="Coils"/>
    </source>
</evidence>
<evidence type="ECO:0000313" key="3">
    <source>
        <dbReference type="Proteomes" id="UP000010932"/>
    </source>
</evidence>
<accession>L7EAF2</accession>
<feature type="coiled-coil region" evidence="1">
    <location>
        <begin position="170"/>
        <end position="201"/>
    </location>
</feature>
<dbReference type="AlphaFoldDB" id="L7EAF2"/>
<sequence>MKSHTQSIWDSLLALREYIRDGIVRQMQGATSFGGDDMVPLKEAYLACERGRPFVSDDLYGSASSCVTVALNGLNGMLQEMRRAITIQNPADRARVLQAISDQARKATLDSYEAALLLLEPIIKRDEPLEVAVTNNFNGPNFGQINPVVVSHSEIDNSFNQRIDNSFNQRTDNEKTLAEAAAEIQKLLEQLEKTNPTATEADKITYVNIATKPDLKQRVIAALKEGSKTAIDEFIVDNKYLKVVKAVIQGWLLPNG</sequence>
<proteinExistence type="predicted"/>
<evidence type="ECO:0000313" key="2">
    <source>
        <dbReference type="EMBL" id="ELP55871.1"/>
    </source>
</evidence>
<dbReference type="Proteomes" id="UP000010932">
    <property type="component" value="Unassembled WGS sequence"/>
</dbReference>
<comment type="caution">
    <text evidence="2">The sequence shown here is derived from an EMBL/GenBank/DDBJ whole genome shotgun (WGS) entry which is preliminary data.</text>
</comment>
<reference evidence="2 3" key="1">
    <citation type="journal article" date="2013" name="Genome Announc.">
        <title>Whole-Genome Sequence of Microcystis aeruginosa TAIHU98, a Nontoxic Bloom-Forming Strain Isolated from Taihu Lake, China.</title>
        <authorList>
            <person name="Yang C."/>
            <person name="Zhang W."/>
            <person name="Ren M."/>
            <person name="Song L."/>
            <person name="Li T."/>
            <person name="Zhao J."/>
        </authorList>
    </citation>
    <scope>NUCLEOTIDE SEQUENCE [LARGE SCALE GENOMIC DNA]</scope>
    <source>
        <strain evidence="2 3">TAIHU98</strain>
    </source>
</reference>